<protein>
    <submittedName>
        <fullName evidence="3">Uncharacterized protein</fullName>
    </submittedName>
</protein>
<sequence>MHRISVIALSLLCLGLAACGSTPRSDYPGAGAARERQNAQAAADAVPAGEGASAIDSAGTYLRLVERMQQDGLWFASLAHVDALEARHGVMPASTRLRADALRQTGQDAASAAAYRRLVGTPLEAAGYHGLGLLAGGNGDFAEAARLMEQARRSTPTDGLLLSDLGYALLRAGRIDAARVPLMQAAQLRPDQAQVQANLALYLEASGRTDQASALMDAQRMPPASREAIRQAARDLAGGGAPVATTDLPAGFAPGGLALRTATRASLPRMAAPAGAATTASAERAPNAPDTGRTP</sequence>
<evidence type="ECO:0000256" key="1">
    <source>
        <dbReference type="SAM" id="MobiDB-lite"/>
    </source>
</evidence>
<dbReference type="PROSITE" id="PS51257">
    <property type="entry name" value="PROKAR_LIPOPROTEIN"/>
    <property type="match status" value="1"/>
</dbReference>
<accession>A0A370FIJ1</accession>
<dbReference type="Proteomes" id="UP000255265">
    <property type="component" value="Unassembled WGS sequence"/>
</dbReference>
<organism evidence="3 4">
    <name type="scientific">Pseudacidovorax intermedius</name>
    <dbReference type="NCBI Taxonomy" id="433924"/>
    <lineage>
        <taxon>Bacteria</taxon>
        <taxon>Pseudomonadati</taxon>
        <taxon>Pseudomonadota</taxon>
        <taxon>Betaproteobacteria</taxon>
        <taxon>Burkholderiales</taxon>
        <taxon>Comamonadaceae</taxon>
        <taxon>Pseudacidovorax</taxon>
    </lineage>
</organism>
<dbReference type="InterPro" id="IPR011990">
    <property type="entry name" value="TPR-like_helical_dom_sf"/>
</dbReference>
<dbReference type="Gene3D" id="1.25.40.10">
    <property type="entry name" value="Tetratricopeptide repeat domain"/>
    <property type="match status" value="1"/>
</dbReference>
<dbReference type="EMBL" id="QQAV01000002">
    <property type="protein sequence ID" value="RDI26981.1"/>
    <property type="molecule type" value="Genomic_DNA"/>
</dbReference>
<evidence type="ECO:0000313" key="3">
    <source>
        <dbReference type="EMBL" id="RDI26981.1"/>
    </source>
</evidence>
<comment type="caution">
    <text evidence="3">The sequence shown here is derived from an EMBL/GenBank/DDBJ whole genome shotgun (WGS) entry which is preliminary data.</text>
</comment>
<evidence type="ECO:0000256" key="2">
    <source>
        <dbReference type="SAM" id="SignalP"/>
    </source>
</evidence>
<feature type="compositionally biased region" description="Low complexity" evidence="1">
    <location>
        <begin position="268"/>
        <end position="288"/>
    </location>
</feature>
<proteinExistence type="predicted"/>
<dbReference type="Pfam" id="PF13432">
    <property type="entry name" value="TPR_16"/>
    <property type="match status" value="1"/>
</dbReference>
<keyword evidence="2" id="KW-0732">Signal</keyword>
<dbReference type="RefSeq" id="WP_114802224.1">
    <property type="nucleotide sequence ID" value="NZ_QQAV01000002.1"/>
</dbReference>
<feature type="signal peptide" evidence="2">
    <location>
        <begin position="1"/>
        <end position="20"/>
    </location>
</feature>
<dbReference type="SUPFAM" id="SSF48452">
    <property type="entry name" value="TPR-like"/>
    <property type="match status" value="1"/>
</dbReference>
<reference evidence="3 4" key="1">
    <citation type="submission" date="2018-07" db="EMBL/GenBank/DDBJ databases">
        <title>Genomic Encyclopedia of Type Strains, Phase IV (KMG-IV): sequencing the most valuable type-strain genomes for metagenomic binning, comparative biology and taxonomic classification.</title>
        <authorList>
            <person name="Goeker M."/>
        </authorList>
    </citation>
    <scope>NUCLEOTIDE SEQUENCE [LARGE SCALE GENOMIC DNA]</scope>
    <source>
        <strain evidence="3 4">DSM 21352</strain>
    </source>
</reference>
<dbReference type="AlphaFoldDB" id="A0A370FIJ1"/>
<name>A0A370FIJ1_9BURK</name>
<feature type="region of interest" description="Disordered" evidence="1">
    <location>
        <begin position="268"/>
        <end position="295"/>
    </location>
</feature>
<dbReference type="OrthoDB" id="8535852at2"/>
<evidence type="ECO:0000313" key="4">
    <source>
        <dbReference type="Proteomes" id="UP000255265"/>
    </source>
</evidence>
<keyword evidence="4" id="KW-1185">Reference proteome</keyword>
<feature type="chain" id="PRO_5016654436" evidence="2">
    <location>
        <begin position="21"/>
        <end position="295"/>
    </location>
</feature>
<dbReference type="STRING" id="433924.NS331_02960"/>
<gene>
    <name evidence="3" type="ORF">DFR41_10213</name>
</gene>